<organism evidence="3">
    <name type="scientific">Cuerna arida</name>
    <dbReference type="NCBI Taxonomy" id="1464854"/>
    <lineage>
        <taxon>Eukaryota</taxon>
        <taxon>Metazoa</taxon>
        <taxon>Ecdysozoa</taxon>
        <taxon>Arthropoda</taxon>
        <taxon>Hexapoda</taxon>
        <taxon>Insecta</taxon>
        <taxon>Pterygota</taxon>
        <taxon>Neoptera</taxon>
        <taxon>Paraneoptera</taxon>
        <taxon>Hemiptera</taxon>
        <taxon>Auchenorrhyncha</taxon>
        <taxon>Membracoidea</taxon>
        <taxon>Cicadellidae</taxon>
        <taxon>Cicadellinae</taxon>
        <taxon>Proconiini</taxon>
        <taxon>Cuerna</taxon>
    </lineage>
</organism>
<dbReference type="EMBL" id="GECZ01018708">
    <property type="protein sequence ID" value="JAS51061.1"/>
    <property type="molecule type" value="Transcribed_RNA"/>
</dbReference>
<evidence type="ECO:0000313" key="3">
    <source>
        <dbReference type="EMBL" id="JAS51061.1"/>
    </source>
</evidence>
<proteinExistence type="predicted"/>
<dbReference type="InterPro" id="IPR049012">
    <property type="entry name" value="Mutator_transp_dom"/>
</dbReference>
<feature type="region of interest" description="Disordered" evidence="1">
    <location>
        <begin position="1"/>
        <end position="50"/>
    </location>
</feature>
<dbReference type="AlphaFoldDB" id="A0A1B6FLL9"/>
<dbReference type="Pfam" id="PF20700">
    <property type="entry name" value="Mutator"/>
    <property type="match status" value="1"/>
</dbReference>
<accession>A0A1B6FLL9</accession>
<name>A0A1B6FLL9_9HEMI</name>
<gene>
    <name evidence="3" type="ORF">g.35136</name>
</gene>
<protein>
    <recommendedName>
        <fullName evidence="2">Mutator-like transposase domain-containing protein</fullName>
    </recommendedName>
</protein>
<evidence type="ECO:0000256" key="1">
    <source>
        <dbReference type="SAM" id="MobiDB-lite"/>
    </source>
</evidence>
<feature type="domain" description="Mutator-like transposase" evidence="2">
    <location>
        <begin position="88"/>
        <end position="251"/>
    </location>
</feature>
<evidence type="ECO:0000259" key="2">
    <source>
        <dbReference type="Pfam" id="PF20700"/>
    </source>
</evidence>
<sequence>MPRSSIPRVFKKRKNIGKPKSEGTNSPIASEPTHRPMLTPDQDQPLLPGSTIDIKSSSHIKLTPNLDKYDSFSRSDCTNLIISSDVLKKILSEVAVCRDCGSDLSLRVGKHVGLAAEIMFECEGCDRRNKYFTSSKVSLVKEDGKKCEVYDVNVRYVYGMRCIGKGQTGGKILAAVMNLPSPPTRFIKYNKIIGKYVKDVCSQSMSSALEEAVKINEDSRDISIALDGTWQKRGHTSLNGVVSATSFDTGK</sequence>
<feature type="non-terminal residue" evidence="3">
    <location>
        <position position="251"/>
    </location>
</feature>
<reference evidence="3" key="1">
    <citation type="submission" date="2015-11" db="EMBL/GenBank/DDBJ databases">
        <title>De novo transcriptome assembly of four potential Pierce s Disease insect vectors from Arizona vineyards.</title>
        <authorList>
            <person name="Tassone E.E."/>
        </authorList>
    </citation>
    <scope>NUCLEOTIDE SEQUENCE</scope>
</reference>